<proteinExistence type="predicted"/>
<organism evidence="3 4">
    <name type="scientific">Gouania willdenowi</name>
    <name type="common">Blunt-snouted clingfish</name>
    <name type="synonym">Lepadogaster willdenowi</name>
    <dbReference type="NCBI Taxonomy" id="441366"/>
    <lineage>
        <taxon>Eukaryota</taxon>
        <taxon>Metazoa</taxon>
        <taxon>Chordata</taxon>
        <taxon>Craniata</taxon>
        <taxon>Vertebrata</taxon>
        <taxon>Euteleostomi</taxon>
        <taxon>Actinopterygii</taxon>
        <taxon>Neopterygii</taxon>
        <taxon>Teleostei</taxon>
        <taxon>Neoteleostei</taxon>
        <taxon>Acanthomorphata</taxon>
        <taxon>Ovalentaria</taxon>
        <taxon>Blenniimorphae</taxon>
        <taxon>Blenniiformes</taxon>
        <taxon>Gobiesocoidei</taxon>
        <taxon>Gobiesocidae</taxon>
        <taxon>Gobiesocinae</taxon>
        <taxon>Gouania</taxon>
    </lineage>
</organism>
<dbReference type="OrthoDB" id="6145717at2759"/>
<evidence type="ECO:0000256" key="2">
    <source>
        <dbReference type="SAM" id="MobiDB-lite"/>
    </source>
</evidence>
<dbReference type="Proteomes" id="UP000694680">
    <property type="component" value="Chromosome 6"/>
</dbReference>
<feature type="coiled-coil region" evidence="1">
    <location>
        <begin position="136"/>
        <end position="198"/>
    </location>
</feature>
<feature type="region of interest" description="Disordered" evidence="2">
    <location>
        <begin position="616"/>
        <end position="667"/>
    </location>
</feature>
<dbReference type="GeneID" id="114465139"/>
<sequence>MFGLPSNMDISSNTVTLPVQNALGEAGVVQELRSLSADCQTERGETILLQLLKFKTHLLDVVEELHIRRDAETRFEDQISKLVLEKQELQWEKESLETQLETATKQHSSSLSEVKKQFQAKFRSSEEEKGRYQVAAELKDKEINHLKDELKSLQLLKYNLEKKCSELEQKLSLQSRTKDSHMKQLEEVEKRFSVLSRQCAVVKQAHEKLEQSVDEAMRINITLTSATDKQEKTIVSLKKELEEVHNKLIKAKMTSTGNSKSPSLTGREQLLQQLHHKLNLETEMIKKLQDEVDAERAEKQEVIRSLQQTQGLLLNQTQTVKRAEVELQSQREKFQALKREHEVVREKSKAAENKVVQVMESLASSKTSWDKEKQHFHDRIKREQEGLQAVRDAYEDLNQQHTELTSHAQSQTQQIKQLQMENRSKSIIAPTGLLLTSVEDINEEEENSCLEVPDCGVDQHTVSFNSNSLSDTFSTRAHGGEEIPNQISPDKQTQIISPVLLTDNDLSSNVSGSVATESGELDKNDTNCNANEQDKSKVFDLITNCSSNDILKVKENGCFITLAAPCDLNCSLTGNVDIPVKENTDQTETDQAVVNDGELEIDNREEMNTKHEIFGKDEADEEGASAGKTTQRTERAEDNCGETLKSTEMTNNLGSETNDRADTKSQDEVNELVKTSKTQISTQTTADKTIEKSQILQVNEPLDNGPSVAVCEPSDCPTSPCQKDAELCFVNNTFEDKEEGYSICSDDPQTVSQELNCAVQAVQQSAPLIPTFQRTAEGEPMGEILGEFTGGVHFKRTTLQPNASLLSAPSDGIGETTESITNQTETKASSDFTAATRETSVTHTSEESQIVTKLTGSEFLPEYQACGTEQTHMLKPCTTDACQSLTVDVVQPLSVVKSGECLEEVGLDHLEKTKANKQDKLLKLSSANQDKASGLRSLDKAECKDIDDPVESSLSSCKRSYCASFDWCGAERKTLSSRTKPEASYLHQFIQESPMSGQSSTESSEFLYHPLSTFPTVIKSKPSKAPLIIMRASDLLNSSSVFGAAASWRRTQQGACEGAESGRERTAANTETSTFPVSTCSSRPSKPWSSTPHSNSGSAPGTVLQSDWEPSCSQEREDQQSSFRAQISKIEQFLNTERLRLPKRPRTDD</sequence>
<name>A0A8C5D527_GOUWI</name>
<feature type="compositionally biased region" description="Polar residues" evidence="2">
    <location>
        <begin position="1067"/>
        <end position="1105"/>
    </location>
</feature>
<feature type="coiled-coil region" evidence="1">
    <location>
        <begin position="380"/>
        <end position="414"/>
    </location>
</feature>
<gene>
    <name evidence="3" type="primary">ccdc73</name>
</gene>
<evidence type="ECO:0000256" key="1">
    <source>
        <dbReference type="SAM" id="Coils"/>
    </source>
</evidence>
<feature type="region of interest" description="Disordered" evidence="2">
    <location>
        <begin position="806"/>
        <end position="839"/>
    </location>
</feature>
<feature type="compositionally biased region" description="Polar residues" evidence="2">
    <location>
        <begin position="644"/>
        <end position="656"/>
    </location>
</feature>
<protein>
    <recommendedName>
        <fullName evidence="5">Coiled-coil domain containing 73</fullName>
    </recommendedName>
</protein>
<reference evidence="3" key="1">
    <citation type="submission" date="2020-06" db="EMBL/GenBank/DDBJ databases">
        <authorList>
            <consortium name="Wellcome Sanger Institute Data Sharing"/>
        </authorList>
    </citation>
    <scope>NUCLEOTIDE SEQUENCE [LARGE SCALE GENOMIC DNA]</scope>
</reference>
<evidence type="ECO:0000313" key="4">
    <source>
        <dbReference type="Proteomes" id="UP000694680"/>
    </source>
</evidence>
<reference evidence="3" key="2">
    <citation type="submission" date="2025-08" db="UniProtKB">
        <authorList>
            <consortium name="Ensembl"/>
        </authorList>
    </citation>
    <scope>IDENTIFICATION</scope>
</reference>
<dbReference type="CTD" id="493860"/>
<dbReference type="PANTHER" id="PTHR28660">
    <property type="entry name" value="COILED-COIL DOMAIN-CONTAINING PROTEIN 73"/>
    <property type="match status" value="1"/>
</dbReference>
<evidence type="ECO:0008006" key="5">
    <source>
        <dbReference type="Google" id="ProtNLM"/>
    </source>
</evidence>
<feature type="compositionally biased region" description="Basic and acidic residues" evidence="2">
    <location>
        <begin position="657"/>
        <end position="667"/>
    </location>
</feature>
<dbReference type="InterPro" id="IPR031650">
    <property type="entry name" value="CCDC73"/>
</dbReference>
<keyword evidence="4" id="KW-1185">Reference proteome</keyword>
<dbReference type="AlphaFoldDB" id="A0A8C5D527"/>
<evidence type="ECO:0000313" key="3">
    <source>
        <dbReference type="Ensembl" id="ENSGWIP00000001518.1"/>
    </source>
</evidence>
<dbReference type="Ensembl" id="ENSGWIT00000001631.1">
    <property type="protein sequence ID" value="ENSGWIP00000001518.1"/>
    <property type="gene ID" value="ENSGWIG00000000878.1"/>
</dbReference>
<feature type="coiled-coil region" evidence="1">
    <location>
        <begin position="79"/>
        <end position="106"/>
    </location>
</feature>
<accession>A0A8C5D527</accession>
<reference evidence="3" key="3">
    <citation type="submission" date="2025-09" db="UniProtKB">
        <authorList>
            <consortium name="Ensembl"/>
        </authorList>
    </citation>
    <scope>IDENTIFICATION</scope>
</reference>
<feature type="region of interest" description="Disordered" evidence="2">
    <location>
        <begin position="1055"/>
        <end position="1123"/>
    </location>
</feature>
<feature type="compositionally biased region" description="Polar residues" evidence="2">
    <location>
        <begin position="816"/>
        <end position="839"/>
    </location>
</feature>
<dbReference type="Pfam" id="PF15818">
    <property type="entry name" value="CCDC73"/>
    <property type="match status" value="1"/>
</dbReference>
<dbReference type="PANTHER" id="PTHR28660:SF1">
    <property type="entry name" value="COILED-COIL DOMAIN-CONTAINING PROTEIN 73"/>
    <property type="match status" value="1"/>
</dbReference>
<dbReference type="RefSeq" id="XP_028305758.1">
    <property type="nucleotide sequence ID" value="XM_028449957.1"/>
</dbReference>
<feature type="coiled-coil region" evidence="1">
    <location>
        <begin position="227"/>
        <end position="354"/>
    </location>
</feature>
<keyword evidence="1" id="KW-0175">Coiled coil</keyword>